<evidence type="ECO:0000259" key="10">
    <source>
        <dbReference type="PROSITE" id="PS50102"/>
    </source>
</evidence>
<dbReference type="SMART" id="SM00360">
    <property type="entry name" value="RRM"/>
    <property type="match status" value="1"/>
</dbReference>
<evidence type="ECO:0000256" key="6">
    <source>
        <dbReference type="ARBA" id="ARBA00023242"/>
    </source>
</evidence>
<proteinExistence type="inferred from homology"/>
<comment type="subcellular location">
    <subcellularLocation>
        <location evidence="1 8">Nucleus</location>
    </subcellularLocation>
</comment>
<dbReference type="AlphaFoldDB" id="A0A7S2PF73"/>
<evidence type="ECO:0000256" key="5">
    <source>
        <dbReference type="ARBA" id="ARBA00023187"/>
    </source>
</evidence>
<keyword evidence="6 8" id="KW-0539">Nucleus</keyword>
<dbReference type="InterPro" id="IPR000504">
    <property type="entry name" value="RRM_dom"/>
</dbReference>
<dbReference type="EMBL" id="HBGY01022556">
    <property type="protein sequence ID" value="CAD9593641.1"/>
    <property type="molecule type" value="Transcribed_RNA"/>
</dbReference>
<dbReference type="CDD" id="cd12240">
    <property type="entry name" value="RRM_NCBP2"/>
    <property type="match status" value="1"/>
</dbReference>
<dbReference type="GO" id="GO:0005634">
    <property type="term" value="C:nucleus"/>
    <property type="evidence" value="ECO:0007669"/>
    <property type="project" value="UniProtKB-SubCell"/>
</dbReference>
<dbReference type="InterPro" id="IPR034148">
    <property type="entry name" value="NCBP2_RRM"/>
</dbReference>
<keyword evidence="5 8" id="KW-0508">mRNA splicing</keyword>
<reference evidence="11" key="1">
    <citation type="submission" date="2021-01" db="EMBL/GenBank/DDBJ databases">
        <authorList>
            <person name="Corre E."/>
            <person name="Pelletier E."/>
            <person name="Niang G."/>
            <person name="Scheremetjew M."/>
            <person name="Finn R."/>
            <person name="Kale V."/>
            <person name="Holt S."/>
            <person name="Cochrane G."/>
            <person name="Meng A."/>
            <person name="Brown T."/>
            <person name="Cohen L."/>
        </authorList>
    </citation>
    <scope>NUCLEOTIDE SEQUENCE</scope>
    <source>
        <strain evidence="11">B650</strain>
    </source>
</reference>
<evidence type="ECO:0000256" key="2">
    <source>
        <dbReference type="ARBA" id="ARBA00010725"/>
    </source>
</evidence>
<feature type="domain" description="RRM" evidence="10">
    <location>
        <begin position="52"/>
        <end position="130"/>
    </location>
</feature>
<gene>
    <name evidence="11" type="ORF">LDAN0321_LOCUS14266</name>
</gene>
<evidence type="ECO:0000256" key="8">
    <source>
        <dbReference type="RuleBase" id="RU364036"/>
    </source>
</evidence>
<evidence type="ECO:0000256" key="4">
    <source>
        <dbReference type="ARBA" id="ARBA00022884"/>
    </source>
</evidence>
<accession>A0A7S2PF73</accession>
<dbReference type="SUPFAM" id="SSF54928">
    <property type="entry name" value="RNA-binding domain, RBD"/>
    <property type="match status" value="1"/>
</dbReference>
<dbReference type="PROSITE" id="PS50102">
    <property type="entry name" value="RRM"/>
    <property type="match status" value="1"/>
</dbReference>
<dbReference type="Gene3D" id="3.30.70.330">
    <property type="match status" value="1"/>
</dbReference>
<dbReference type="InterPro" id="IPR012677">
    <property type="entry name" value="Nucleotide-bd_a/b_plait_sf"/>
</dbReference>
<keyword evidence="4 7" id="KW-0694">RNA-binding</keyword>
<organism evidence="11">
    <name type="scientific">Leptocylindrus danicus</name>
    <dbReference type="NCBI Taxonomy" id="163516"/>
    <lineage>
        <taxon>Eukaryota</taxon>
        <taxon>Sar</taxon>
        <taxon>Stramenopiles</taxon>
        <taxon>Ochrophyta</taxon>
        <taxon>Bacillariophyta</taxon>
        <taxon>Coscinodiscophyceae</taxon>
        <taxon>Chaetocerotophycidae</taxon>
        <taxon>Leptocylindrales</taxon>
        <taxon>Leptocylindraceae</taxon>
        <taxon>Leptocylindrus</taxon>
    </lineage>
</organism>
<dbReference type="Pfam" id="PF00076">
    <property type="entry name" value="RRM_1"/>
    <property type="match status" value="1"/>
</dbReference>
<dbReference type="GO" id="GO:0045292">
    <property type="term" value="P:mRNA cis splicing, via spliceosome"/>
    <property type="evidence" value="ECO:0007669"/>
    <property type="project" value="InterPro"/>
</dbReference>
<dbReference type="GO" id="GO:0000339">
    <property type="term" value="F:RNA cap binding"/>
    <property type="evidence" value="ECO:0007669"/>
    <property type="project" value="InterPro"/>
</dbReference>
<keyword evidence="3 8" id="KW-0507">mRNA processing</keyword>
<feature type="region of interest" description="Disordered" evidence="9">
    <location>
        <begin position="133"/>
        <end position="232"/>
    </location>
</feature>
<protein>
    <recommendedName>
        <fullName evidence="8">Nuclear cap-binding protein subunit 2</fullName>
    </recommendedName>
    <alternativeName>
        <fullName evidence="8">20 kDa nuclear cap-binding protein</fullName>
    </alternativeName>
</protein>
<dbReference type="InterPro" id="IPR035979">
    <property type="entry name" value="RBD_domain_sf"/>
</dbReference>
<dbReference type="PANTHER" id="PTHR18847">
    <property type="entry name" value="20 KD NUCLEAR CAP BINDING PROTEIN"/>
    <property type="match status" value="1"/>
</dbReference>
<feature type="compositionally biased region" description="Basic and acidic residues" evidence="9">
    <location>
        <begin position="145"/>
        <end position="164"/>
    </location>
</feature>
<evidence type="ECO:0000256" key="9">
    <source>
        <dbReference type="SAM" id="MobiDB-lite"/>
    </source>
</evidence>
<sequence>MTSINTNATVLPPPQSASELFSASSMGEHKIYWDRSHYGSPEAQQIALEKSATLYIGNLAFDTTTLHLQALFTKIGRVKRIILGLDRMQKTPCGFAFVEYYKRRHAEEAIAYLTGTKLDGRIIRVELDAGFQPGREYGRGAKGGQVRDDRRSAAIDPARSRRSWEPPSSGGRSGPRPYPGQRGGGPRPYPNFQPATSSPAPALGEKRGRDDDDGGEEGDGIYRPSSKNVRLE</sequence>
<dbReference type="PANTHER" id="PTHR18847:SF0">
    <property type="entry name" value="NUCLEAR CAP-BINDING PROTEIN SUBUNIT 2"/>
    <property type="match status" value="1"/>
</dbReference>
<evidence type="ECO:0000256" key="3">
    <source>
        <dbReference type="ARBA" id="ARBA00022664"/>
    </source>
</evidence>
<evidence type="ECO:0000313" key="11">
    <source>
        <dbReference type="EMBL" id="CAD9593641.1"/>
    </source>
</evidence>
<dbReference type="GO" id="GO:0005846">
    <property type="term" value="C:nuclear cap binding complex"/>
    <property type="evidence" value="ECO:0007669"/>
    <property type="project" value="InterPro"/>
</dbReference>
<name>A0A7S2PF73_9STRA</name>
<evidence type="ECO:0000256" key="1">
    <source>
        <dbReference type="ARBA" id="ARBA00004123"/>
    </source>
</evidence>
<evidence type="ECO:0000256" key="7">
    <source>
        <dbReference type="PROSITE-ProRule" id="PRU00176"/>
    </source>
</evidence>
<dbReference type="InterPro" id="IPR027157">
    <property type="entry name" value="NCBP2"/>
</dbReference>
<comment type="similarity">
    <text evidence="2 8">Belongs to the RRM NCBP2 family.</text>
</comment>